<dbReference type="AlphaFoldDB" id="A0A1I4IQR1"/>
<evidence type="ECO:0000256" key="4">
    <source>
        <dbReference type="ARBA" id="ARBA00022989"/>
    </source>
</evidence>
<dbReference type="Proteomes" id="UP000199144">
    <property type="component" value="Unassembled WGS sequence"/>
</dbReference>
<dbReference type="SUPFAM" id="SSF82689">
    <property type="entry name" value="Mechanosensitive channel protein MscS (YggB), C-terminal domain"/>
    <property type="match status" value="1"/>
</dbReference>
<dbReference type="GO" id="GO:0008381">
    <property type="term" value="F:mechanosensitive monoatomic ion channel activity"/>
    <property type="evidence" value="ECO:0007669"/>
    <property type="project" value="UniProtKB-ARBA"/>
</dbReference>
<dbReference type="Gene3D" id="3.30.70.100">
    <property type="match status" value="1"/>
</dbReference>
<dbReference type="RefSeq" id="WP_165609994.1">
    <property type="nucleotide sequence ID" value="NZ_FOTQ01000001.1"/>
</dbReference>
<evidence type="ECO:0000256" key="6">
    <source>
        <dbReference type="SAM" id="Phobius"/>
    </source>
</evidence>
<evidence type="ECO:0000313" key="9">
    <source>
        <dbReference type="Proteomes" id="UP000199144"/>
    </source>
</evidence>
<gene>
    <name evidence="8" type="ORF">SAMN04488042_101706</name>
</gene>
<feature type="transmembrane region" description="Helical" evidence="6">
    <location>
        <begin position="124"/>
        <end position="141"/>
    </location>
</feature>
<keyword evidence="5 6" id="KW-0472">Membrane</keyword>
<feature type="transmembrane region" description="Helical" evidence="6">
    <location>
        <begin position="14"/>
        <end position="33"/>
    </location>
</feature>
<name>A0A1I4IQR1_9RHOB</name>
<keyword evidence="9" id="KW-1185">Reference proteome</keyword>
<dbReference type="InterPro" id="IPR011066">
    <property type="entry name" value="MscS_channel_C_sf"/>
</dbReference>
<feature type="domain" description="Mechanosensitive ion channel MscS" evidence="7">
    <location>
        <begin position="165"/>
        <end position="224"/>
    </location>
</feature>
<evidence type="ECO:0000256" key="1">
    <source>
        <dbReference type="ARBA" id="ARBA00004651"/>
    </source>
</evidence>
<protein>
    <submittedName>
        <fullName evidence="8">Small-conductance mechanosensitive channel</fullName>
    </submittedName>
</protein>
<keyword evidence="2" id="KW-1003">Cell membrane</keyword>
<dbReference type="PANTHER" id="PTHR30566:SF5">
    <property type="entry name" value="MECHANOSENSITIVE ION CHANNEL PROTEIN 1, MITOCHONDRIAL-RELATED"/>
    <property type="match status" value="1"/>
</dbReference>
<dbReference type="EMBL" id="FOTQ01000001">
    <property type="protein sequence ID" value="SFL56708.1"/>
    <property type="molecule type" value="Genomic_DNA"/>
</dbReference>
<keyword evidence="3 6" id="KW-0812">Transmembrane</keyword>
<dbReference type="GO" id="GO:0005886">
    <property type="term" value="C:plasma membrane"/>
    <property type="evidence" value="ECO:0007669"/>
    <property type="project" value="UniProtKB-SubCell"/>
</dbReference>
<comment type="subcellular location">
    <subcellularLocation>
        <location evidence="1">Cell membrane</location>
        <topology evidence="1">Multi-pass membrane protein</topology>
    </subcellularLocation>
</comment>
<dbReference type="InterPro" id="IPR006685">
    <property type="entry name" value="MscS_channel_2nd"/>
</dbReference>
<feature type="transmembrane region" description="Helical" evidence="6">
    <location>
        <begin position="85"/>
        <end position="103"/>
    </location>
</feature>
<dbReference type="Gene3D" id="2.30.30.60">
    <property type="match status" value="1"/>
</dbReference>
<dbReference type="InterPro" id="IPR010920">
    <property type="entry name" value="LSM_dom_sf"/>
</dbReference>
<dbReference type="InterPro" id="IPR023408">
    <property type="entry name" value="MscS_beta-dom_sf"/>
</dbReference>
<dbReference type="Pfam" id="PF00924">
    <property type="entry name" value="MS_channel_2nd"/>
    <property type="match status" value="1"/>
</dbReference>
<dbReference type="STRING" id="254406.SAMN04488042_101706"/>
<organism evidence="8 9">
    <name type="scientific">Shimia aestuarii</name>
    <dbReference type="NCBI Taxonomy" id="254406"/>
    <lineage>
        <taxon>Bacteria</taxon>
        <taxon>Pseudomonadati</taxon>
        <taxon>Pseudomonadota</taxon>
        <taxon>Alphaproteobacteria</taxon>
        <taxon>Rhodobacterales</taxon>
        <taxon>Roseobacteraceae</taxon>
    </lineage>
</organism>
<evidence type="ECO:0000256" key="3">
    <source>
        <dbReference type="ARBA" id="ARBA00022692"/>
    </source>
</evidence>
<feature type="transmembrane region" description="Helical" evidence="6">
    <location>
        <begin position="147"/>
        <end position="166"/>
    </location>
</feature>
<proteinExistence type="predicted"/>
<sequence>MADTILASLMGENVLTVAIPVILLALWALVARLRILRGVLGKYPFTRAIIEIALVLAGGWCLGTAAEILRDTLLSDQTHARPGMLIRLVMYLAVSFSIARLVEAAAVSRERHGRGDGLSRLSRTFLYGVCLLAGLLVFFAANDFPRLTVVVGGFAAVLAFALRQTLTDVVAGAAMSIEHPCKRRDWVMLEDGTVAQVVDMDWRATHLRGWDRAIFLVPNAQLAGQRLRILPKPGELYADTFTILVSGDEDPERVKSLLEEAARQCAALLSRPAPVIRLADASSLPYRYSLWVHFDGYMASFAGREELFSNIHKAFTEAGLQVTTEVQDVRFERKHSSSHQ</sequence>
<dbReference type="SUPFAM" id="SSF50182">
    <property type="entry name" value="Sm-like ribonucleoproteins"/>
    <property type="match status" value="1"/>
</dbReference>
<evidence type="ECO:0000313" key="8">
    <source>
        <dbReference type="EMBL" id="SFL56708.1"/>
    </source>
</evidence>
<dbReference type="PANTHER" id="PTHR30566">
    <property type="entry name" value="YNAI-RELATED MECHANOSENSITIVE ION CHANNEL"/>
    <property type="match status" value="1"/>
</dbReference>
<evidence type="ECO:0000256" key="2">
    <source>
        <dbReference type="ARBA" id="ARBA00022475"/>
    </source>
</evidence>
<evidence type="ECO:0000256" key="5">
    <source>
        <dbReference type="ARBA" id="ARBA00023136"/>
    </source>
</evidence>
<evidence type="ECO:0000259" key="7">
    <source>
        <dbReference type="Pfam" id="PF00924"/>
    </source>
</evidence>
<keyword evidence="4 6" id="KW-1133">Transmembrane helix</keyword>
<accession>A0A1I4IQR1</accession>
<feature type="transmembrane region" description="Helical" evidence="6">
    <location>
        <begin position="45"/>
        <end position="65"/>
    </location>
</feature>
<reference evidence="8 9" key="1">
    <citation type="submission" date="2016-10" db="EMBL/GenBank/DDBJ databases">
        <authorList>
            <person name="de Groot N.N."/>
        </authorList>
    </citation>
    <scope>NUCLEOTIDE SEQUENCE [LARGE SCALE GENOMIC DNA]</scope>
    <source>
        <strain evidence="8 9">DSM 15283</strain>
    </source>
</reference>